<comment type="caution">
    <text evidence="2">The sequence shown here is derived from an EMBL/GenBank/DDBJ whole genome shotgun (WGS) entry which is preliminary data.</text>
</comment>
<dbReference type="Proteomes" id="UP000178815">
    <property type="component" value="Unassembled WGS sequence"/>
</dbReference>
<gene>
    <name evidence="2" type="ORF">A2678_00620</name>
</gene>
<evidence type="ECO:0000313" key="2">
    <source>
        <dbReference type="EMBL" id="OGG49249.1"/>
    </source>
</evidence>
<feature type="region of interest" description="Disordered" evidence="1">
    <location>
        <begin position="44"/>
        <end position="105"/>
    </location>
</feature>
<accession>A0A1F6CJ46</accession>
<feature type="compositionally biased region" description="Acidic residues" evidence="1">
    <location>
        <begin position="59"/>
        <end position="76"/>
    </location>
</feature>
<name>A0A1F6CJ46_9BACT</name>
<proteinExistence type="predicted"/>
<dbReference type="STRING" id="1798481.A2678_00620"/>
<evidence type="ECO:0000256" key="1">
    <source>
        <dbReference type="SAM" id="MobiDB-lite"/>
    </source>
</evidence>
<sequence>MNSLYTKIIAGALLGTLIVAPLIAGAKNDSGNGAEVRVSSELKVNAGERRSSTSSVDIDRDDDSASSTNDIDDDIDRDNATSSVATSSTRGDDDADDGQGKEHRSRVATIVQGLLTVADRDGGIGADVRVVAREQASTTDTTVSAMETLDHENGFKKFLIGPDYKSLGELRSTIVTTDNRIDRLTKARDRAVSTTTRAAIDVQIIALTDVASSTQLYVKEHENVFSLLGWFFRLFNL</sequence>
<dbReference type="EMBL" id="MFKU01000002">
    <property type="protein sequence ID" value="OGG49249.1"/>
    <property type="molecule type" value="Genomic_DNA"/>
</dbReference>
<protein>
    <submittedName>
        <fullName evidence="2">Uncharacterized protein</fullName>
    </submittedName>
</protein>
<dbReference type="AlphaFoldDB" id="A0A1F6CJ46"/>
<organism evidence="2 3">
    <name type="scientific">Candidatus Kaiserbacteria bacterium RIFCSPHIGHO2_01_FULL_53_31</name>
    <dbReference type="NCBI Taxonomy" id="1798481"/>
    <lineage>
        <taxon>Bacteria</taxon>
        <taxon>Candidatus Kaiseribacteriota</taxon>
    </lineage>
</organism>
<reference evidence="2 3" key="1">
    <citation type="journal article" date="2016" name="Nat. Commun.">
        <title>Thousands of microbial genomes shed light on interconnected biogeochemical processes in an aquifer system.</title>
        <authorList>
            <person name="Anantharaman K."/>
            <person name="Brown C.T."/>
            <person name="Hug L.A."/>
            <person name="Sharon I."/>
            <person name="Castelle C.J."/>
            <person name="Probst A.J."/>
            <person name="Thomas B.C."/>
            <person name="Singh A."/>
            <person name="Wilkins M.J."/>
            <person name="Karaoz U."/>
            <person name="Brodie E.L."/>
            <person name="Williams K.H."/>
            <person name="Hubbard S.S."/>
            <person name="Banfield J.F."/>
        </authorList>
    </citation>
    <scope>NUCLEOTIDE SEQUENCE [LARGE SCALE GENOMIC DNA]</scope>
</reference>
<evidence type="ECO:0000313" key="3">
    <source>
        <dbReference type="Proteomes" id="UP000178815"/>
    </source>
</evidence>